<proteinExistence type="predicted"/>
<protein>
    <submittedName>
        <fullName evidence="2">Uncharacterized protein</fullName>
    </submittedName>
</protein>
<name>A0A6N2KD12_SALVM</name>
<reference evidence="2" key="1">
    <citation type="submission" date="2019-03" db="EMBL/GenBank/DDBJ databases">
        <authorList>
            <person name="Mank J."/>
            <person name="Almeida P."/>
        </authorList>
    </citation>
    <scope>NUCLEOTIDE SEQUENCE</scope>
    <source>
        <strain evidence="2">78183</strain>
    </source>
</reference>
<sequence>MDPFLSVVASAFPGRAGILYSNLKGQAKPEGCYPNRPAGGTRIGSGYHRGRKSPSDNTHRRPSSKDLREDSLRPPAPAAARPRGQSEKRQREGEQHLILFARTPLPDQKSIRNGLRSPGSAHQRPTKGRPSSLIFFRATKGYFNLGNSRKLEGVAFGSVRRLYWNKRKRRNGERKGARAVLLGAKAAGSGAGYGTKGPRTSRRSFFWAAVHRWISPIQPPIVFEAHQQRALRDSTVFFALDWVDKRVALLGGQLCDTEKATLSCHMLWSQCPYEVVMSFTRSKPGPRAVRKIGLDLNGTTHPTLPPIGGRPSYSRPKRNCSDLE</sequence>
<feature type="region of interest" description="Disordered" evidence="1">
    <location>
        <begin position="295"/>
        <end position="324"/>
    </location>
</feature>
<feature type="compositionally biased region" description="Basic and acidic residues" evidence="1">
    <location>
        <begin position="84"/>
        <end position="95"/>
    </location>
</feature>
<gene>
    <name evidence="2" type="ORF">SVIM_LOCUS64886</name>
</gene>
<evidence type="ECO:0000313" key="2">
    <source>
        <dbReference type="EMBL" id="VFU25979.1"/>
    </source>
</evidence>
<feature type="region of interest" description="Disordered" evidence="1">
    <location>
        <begin position="25"/>
        <end position="131"/>
    </location>
</feature>
<dbReference type="AlphaFoldDB" id="A0A6N2KD12"/>
<dbReference type="EMBL" id="CAADRP010000263">
    <property type="protein sequence ID" value="VFU25979.1"/>
    <property type="molecule type" value="Genomic_DNA"/>
</dbReference>
<accession>A0A6N2KD12</accession>
<feature type="compositionally biased region" description="Basic and acidic residues" evidence="1">
    <location>
        <begin position="53"/>
        <end position="72"/>
    </location>
</feature>
<organism evidence="2">
    <name type="scientific">Salix viminalis</name>
    <name type="common">Common osier</name>
    <name type="synonym">Basket willow</name>
    <dbReference type="NCBI Taxonomy" id="40686"/>
    <lineage>
        <taxon>Eukaryota</taxon>
        <taxon>Viridiplantae</taxon>
        <taxon>Streptophyta</taxon>
        <taxon>Embryophyta</taxon>
        <taxon>Tracheophyta</taxon>
        <taxon>Spermatophyta</taxon>
        <taxon>Magnoliopsida</taxon>
        <taxon>eudicotyledons</taxon>
        <taxon>Gunneridae</taxon>
        <taxon>Pentapetalae</taxon>
        <taxon>rosids</taxon>
        <taxon>fabids</taxon>
        <taxon>Malpighiales</taxon>
        <taxon>Salicaceae</taxon>
        <taxon>Saliceae</taxon>
        <taxon>Salix</taxon>
    </lineage>
</organism>
<evidence type="ECO:0000256" key="1">
    <source>
        <dbReference type="SAM" id="MobiDB-lite"/>
    </source>
</evidence>